<dbReference type="GO" id="GO:0046975">
    <property type="term" value="F:histone H3K36 methyltransferase activity"/>
    <property type="evidence" value="ECO:0007669"/>
    <property type="project" value="TreeGrafter"/>
</dbReference>
<dbReference type="GO" id="GO:0005634">
    <property type="term" value="C:nucleus"/>
    <property type="evidence" value="ECO:0007669"/>
    <property type="project" value="TreeGrafter"/>
</dbReference>
<dbReference type="GO" id="GO:0015074">
    <property type="term" value="P:DNA integration"/>
    <property type="evidence" value="ECO:0007669"/>
    <property type="project" value="TreeGrafter"/>
</dbReference>
<dbReference type="Gene3D" id="1.10.10.1450">
    <property type="match status" value="1"/>
</dbReference>
<evidence type="ECO:0000313" key="5">
    <source>
        <dbReference type="Proteomes" id="UP000009046"/>
    </source>
</evidence>
<dbReference type="VEuPathDB" id="VectorBase:PHUM621780"/>
<dbReference type="KEGG" id="phu:Phum_PHUM621780"/>
<accession>E0W4J2</accession>
<dbReference type="GO" id="GO:0000729">
    <property type="term" value="P:DNA double-strand break processing"/>
    <property type="evidence" value="ECO:0007669"/>
    <property type="project" value="TreeGrafter"/>
</dbReference>
<dbReference type="GO" id="GO:0044774">
    <property type="term" value="P:mitotic DNA integrity checkpoint signaling"/>
    <property type="evidence" value="ECO:0007669"/>
    <property type="project" value="TreeGrafter"/>
</dbReference>
<dbReference type="GO" id="GO:0031297">
    <property type="term" value="P:replication fork processing"/>
    <property type="evidence" value="ECO:0007669"/>
    <property type="project" value="TreeGrafter"/>
</dbReference>
<evidence type="ECO:0000313" key="4">
    <source>
        <dbReference type="EnsemblMetazoa" id="PHUM621780-PA"/>
    </source>
</evidence>
<organism>
    <name type="scientific">Pediculus humanus subsp. corporis</name>
    <name type="common">Body louse</name>
    <dbReference type="NCBI Taxonomy" id="121224"/>
    <lineage>
        <taxon>Eukaryota</taxon>
        <taxon>Metazoa</taxon>
        <taxon>Ecdysozoa</taxon>
        <taxon>Arthropoda</taxon>
        <taxon>Hexapoda</taxon>
        <taxon>Insecta</taxon>
        <taxon>Pterygota</taxon>
        <taxon>Neoptera</taxon>
        <taxon>Paraneoptera</taxon>
        <taxon>Psocodea</taxon>
        <taxon>Troctomorpha</taxon>
        <taxon>Phthiraptera</taxon>
        <taxon>Anoplura</taxon>
        <taxon>Pediculidae</taxon>
        <taxon>Pediculus</taxon>
    </lineage>
</organism>
<dbReference type="OrthoDB" id="7600185at2759"/>
<reference evidence="4" key="3">
    <citation type="submission" date="2020-05" db="UniProtKB">
        <authorList>
            <consortium name="EnsemblMetazoa"/>
        </authorList>
    </citation>
    <scope>IDENTIFICATION</scope>
    <source>
        <strain evidence="4">USDA</strain>
    </source>
</reference>
<feature type="region of interest" description="Disordered" evidence="1">
    <location>
        <begin position="135"/>
        <end position="157"/>
    </location>
</feature>
<dbReference type="InParanoid" id="E0W4J2"/>
<dbReference type="GO" id="GO:0006303">
    <property type="term" value="P:double-strand break repair via nonhomologous end joining"/>
    <property type="evidence" value="ECO:0007669"/>
    <property type="project" value="TreeGrafter"/>
</dbReference>
<reference evidence="3" key="1">
    <citation type="submission" date="2007-04" db="EMBL/GenBank/DDBJ databases">
        <title>Annotation of Pediculus humanus corporis strain USDA.</title>
        <authorList>
            <person name="Kirkness E."/>
            <person name="Hannick L."/>
            <person name="Hass B."/>
            <person name="Bruggner R."/>
            <person name="Lawson D."/>
            <person name="Bidwell S."/>
            <person name="Joardar V."/>
            <person name="Caler E."/>
            <person name="Walenz B."/>
            <person name="Inman J."/>
            <person name="Schobel S."/>
            <person name="Galinsky K."/>
            <person name="Amedeo P."/>
            <person name="Strausberg R."/>
        </authorList>
    </citation>
    <scope>NUCLEOTIDE SEQUENCE</scope>
    <source>
        <strain evidence="3">USDA</strain>
    </source>
</reference>
<dbReference type="CTD" id="8239953"/>
<dbReference type="STRING" id="121224.E0W4J2"/>
<proteinExistence type="predicted"/>
<protein>
    <recommendedName>
        <fullName evidence="2">Mos1 transposase HTH domain-containing protein</fullName>
    </recommendedName>
</protein>
<dbReference type="Proteomes" id="UP000009046">
    <property type="component" value="Unassembled WGS sequence"/>
</dbReference>
<reference evidence="3" key="2">
    <citation type="submission" date="2007-04" db="EMBL/GenBank/DDBJ databases">
        <title>The genome of the human body louse.</title>
        <authorList>
            <consortium name="The Human Body Louse Genome Consortium"/>
            <person name="Kirkness E."/>
            <person name="Walenz B."/>
            <person name="Hass B."/>
            <person name="Bruggner R."/>
            <person name="Strausberg R."/>
        </authorList>
    </citation>
    <scope>NUCLEOTIDE SEQUENCE</scope>
    <source>
        <strain evidence="3">USDA</strain>
    </source>
</reference>
<gene>
    <name evidence="4" type="primary">8239953</name>
    <name evidence="3" type="ORF">Phum_PHUM621780</name>
</gene>
<dbReference type="RefSeq" id="XP_002433286.1">
    <property type="nucleotide sequence ID" value="XM_002433241.1"/>
</dbReference>
<keyword evidence="5" id="KW-1185">Reference proteome</keyword>
<dbReference type="AlphaFoldDB" id="E0W4J2"/>
<dbReference type="InterPro" id="IPR052709">
    <property type="entry name" value="Transposase-MT_Hybrid"/>
</dbReference>
<dbReference type="GO" id="GO:0035861">
    <property type="term" value="C:site of double-strand break"/>
    <property type="evidence" value="ECO:0007669"/>
    <property type="project" value="TreeGrafter"/>
</dbReference>
<evidence type="ECO:0000256" key="1">
    <source>
        <dbReference type="SAM" id="MobiDB-lite"/>
    </source>
</evidence>
<dbReference type="OMA" id="GDETWIW"/>
<dbReference type="GO" id="GO:0003697">
    <property type="term" value="F:single-stranded DNA binding"/>
    <property type="evidence" value="ECO:0007669"/>
    <property type="project" value="TreeGrafter"/>
</dbReference>
<dbReference type="HOGENOM" id="CLU_122069_1_0_1"/>
<dbReference type="EMBL" id="AAZO01008061">
    <property type="status" value="NOT_ANNOTATED_CDS"/>
    <property type="molecule type" value="Genomic_DNA"/>
</dbReference>
<dbReference type="GO" id="GO:0003690">
    <property type="term" value="F:double-stranded DNA binding"/>
    <property type="evidence" value="ECO:0007669"/>
    <property type="project" value="TreeGrafter"/>
</dbReference>
<name>E0W4J2_PEDHC</name>
<evidence type="ECO:0000259" key="2">
    <source>
        <dbReference type="Pfam" id="PF17906"/>
    </source>
</evidence>
<feature type="compositionally biased region" description="Basic and acidic residues" evidence="1">
    <location>
        <begin position="136"/>
        <end position="147"/>
    </location>
</feature>
<feature type="domain" description="Mos1 transposase HTH" evidence="2">
    <location>
        <begin position="5"/>
        <end position="55"/>
    </location>
</feature>
<dbReference type="GO" id="GO:0042800">
    <property type="term" value="F:histone H3K4 methyltransferase activity"/>
    <property type="evidence" value="ECO:0007669"/>
    <property type="project" value="TreeGrafter"/>
</dbReference>
<dbReference type="PANTHER" id="PTHR46060:SF2">
    <property type="entry name" value="HISTONE-LYSINE N-METHYLTRANSFERASE SETMAR"/>
    <property type="match status" value="1"/>
</dbReference>
<dbReference type="GeneID" id="8239953"/>
<dbReference type="GO" id="GO:0000014">
    <property type="term" value="F:single-stranded DNA endodeoxyribonuclease activity"/>
    <property type="evidence" value="ECO:0007669"/>
    <property type="project" value="TreeGrafter"/>
</dbReference>
<sequence length="157" mass="18010">MKSQKKNLRHVIHHGFKKGNSEKDTADEIRTVYGSVTTTIRRTVRNLLKKFRAGNFDLQDEDRRGRPVTTDVDLIKTVLAENSQYSVRKSVRSLDSTSKDCDRLYEPRLCVRLASSTTLLKRLLTGDETWIWHQNESGKRTSSKENRSSTVAKPGFI</sequence>
<dbReference type="Pfam" id="PF17906">
    <property type="entry name" value="HTH_48"/>
    <property type="match status" value="1"/>
</dbReference>
<dbReference type="GO" id="GO:0044547">
    <property type="term" value="F:DNA topoisomerase binding"/>
    <property type="evidence" value="ECO:0007669"/>
    <property type="project" value="TreeGrafter"/>
</dbReference>
<dbReference type="EMBL" id="DS236389">
    <property type="protein sequence ID" value="EEB20548.1"/>
    <property type="molecule type" value="Genomic_DNA"/>
</dbReference>
<evidence type="ECO:0000313" key="3">
    <source>
        <dbReference type="EMBL" id="EEB20548.1"/>
    </source>
</evidence>
<dbReference type="InterPro" id="IPR041426">
    <property type="entry name" value="Mos1_HTH"/>
</dbReference>
<dbReference type="EnsemblMetazoa" id="PHUM621780-RA">
    <property type="protein sequence ID" value="PHUM621780-PA"/>
    <property type="gene ID" value="PHUM621780"/>
</dbReference>
<dbReference type="GO" id="GO:0000793">
    <property type="term" value="C:condensed chromosome"/>
    <property type="evidence" value="ECO:0007669"/>
    <property type="project" value="TreeGrafter"/>
</dbReference>
<dbReference type="PANTHER" id="PTHR46060">
    <property type="entry name" value="MARINER MOS1 TRANSPOSASE-LIKE PROTEIN"/>
    <property type="match status" value="1"/>
</dbReference>